<keyword evidence="2" id="KW-1185">Reference proteome</keyword>
<protein>
    <submittedName>
        <fullName evidence="1">SAM-dependent methyltransferase</fullName>
    </submittedName>
</protein>
<dbReference type="KEGG" id="cinf:CINF_0828"/>
<dbReference type="GO" id="GO:0032259">
    <property type="term" value="P:methylation"/>
    <property type="evidence" value="ECO:0007669"/>
    <property type="project" value="UniProtKB-KW"/>
</dbReference>
<dbReference type="RefSeq" id="WP_240156163.1">
    <property type="nucleotide sequence ID" value="NZ_CP049075.1"/>
</dbReference>
<dbReference type="EMBL" id="CP049075">
    <property type="protein sequence ID" value="QLI05342.1"/>
    <property type="molecule type" value="Genomic_DNA"/>
</dbReference>
<dbReference type="AlphaFoldDB" id="A0A7H9CH95"/>
<accession>A0A7H9CH95</accession>
<reference evidence="1 2" key="1">
    <citation type="submission" date="2020-02" db="EMBL/GenBank/DDBJ databases">
        <title>Complete genome sequence of the novel Campylobacter species Candidatus Campylobacter infans.</title>
        <authorList>
            <person name="Duim B."/>
            <person name="Zomer A."/>
            <person name="van der Graaf L."/>
            <person name="Wagenaar J."/>
        </authorList>
    </citation>
    <scope>NUCLEOTIDE SEQUENCE [LARGE SCALE GENOMIC DNA]</scope>
    <source>
        <strain evidence="1 2">19S00001</strain>
    </source>
</reference>
<sequence>MLDENIKPNQILKSIKGFKYPDIELVRWFFKSNLSELAHKKVLELGSHNGNNLSLFAGYDYECIGAELDEENVQNAKFNFDKVFGYENFKFFQADMRAFAAQHKGIESSVLLVPNVINYISKDDCRQMLSNLRKNRLYRYENGEFSHFFVRARSVKDYRYGKGKMVGNHSFILENDEFSGEKGLFCACYGQFELVRLLQDELNLFDFEVLESENLNSKANVFIKDSDIIVYGKIK</sequence>
<proteinExistence type="predicted"/>
<dbReference type="GO" id="GO:0008168">
    <property type="term" value="F:methyltransferase activity"/>
    <property type="evidence" value="ECO:0007669"/>
    <property type="project" value="UniProtKB-KW"/>
</dbReference>
<dbReference type="SUPFAM" id="SSF53335">
    <property type="entry name" value="S-adenosyl-L-methionine-dependent methyltransferases"/>
    <property type="match status" value="1"/>
</dbReference>
<gene>
    <name evidence="1" type="ORF">CINF_0828</name>
</gene>
<dbReference type="InterPro" id="IPR029063">
    <property type="entry name" value="SAM-dependent_MTases_sf"/>
</dbReference>
<name>A0A7H9CH95_9BACT</name>
<evidence type="ECO:0000313" key="2">
    <source>
        <dbReference type="Proteomes" id="UP000509414"/>
    </source>
</evidence>
<dbReference type="Proteomes" id="UP000509414">
    <property type="component" value="Chromosome"/>
</dbReference>
<evidence type="ECO:0000313" key="1">
    <source>
        <dbReference type="EMBL" id="QLI05342.1"/>
    </source>
</evidence>
<keyword evidence="1" id="KW-0808">Transferase</keyword>
<keyword evidence="1" id="KW-0489">Methyltransferase</keyword>
<organism evidence="1 2">
    <name type="scientific">Candidatus Campylobacter infans</name>
    <dbReference type="NCBI Taxonomy" id="2561898"/>
    <lineage>
        <taxon>Bacteria</taxon>
        <taxon>Pseudomonadati</taxon>
        <taxon>Campylobacterota</taxon>
        <taxon>Epsilonproteobacteria</taxon>
        <taxon>Campylobacterales</taxon>
        <taxon>Campylobacteraceae</taxon>
        <taxon>Campylobacter</taxon>
    </lineage>
</organism>
<dbReference type="Gene3D" id="3.40.50.150">
    <property type="entry name" value="Vaccinia Virus protein VP39"/>
    <property type="match status" value="1"/>
</dbReference>